<feature type="region of interest" description="Disordered" evidence="7">
    <location>
        <begin position="1"/>
        <end position="20"/>
    </location>
</feature>
<dbReference type="CDD" id="cd07984">
    <property type="entry name" value="LPLAT_LABLAT-like"/>
    <property type="match status" value="1"/>
</dbReference>
<dbReference type="STRING" id="1391654.AKJ09_09086"/>
<comment type="subcellular location">
    <subcellularLocation>
        <location evidence="1">Cell inner membrane</location>
    </subcellularLocation>
</comment>
<name>A0A0K1Q9L4_9BACT</name>
<dbReference type="KEGG" id="llu:AKJ09_09086"/>
<protein>
    <submittedName>
        <fullName evidence="8">Lipid A biosynthesis lauroyl acyltransferase</fullName>
    </submittedName>
</protein>
<reference evidence="8 9" key="1">
    <citation type="submission" date="2015-08" db="EMBL/GenBank/DDBJ databases">
        <authorList>
            <person name="Babu N.S."/>
            <person name="Beckwith C.J."/>
            <person name="Beseler K.G."/>
            <person name="Brison A."/>
            <person name="Carone J.V."/>
            <person name="Caskin T.P."/>
            <person name="Diamond M."/>
            <person name="Durham M.E."/>
            <person name="Foxe J.M."/>
            <person name="Go M."/>
            <person name="Henderson B.A."/>
            <person name="Jones I.B."/>
            <person name="McGettigan J.A."/>
            <person name="Micheletti S.J."/>
            <person name="Nasrallah M.E."/>
            <person name="Ortiz D."/>
            <person name="Piller C.R."/>
            <person name="Privatt S.R."/>
            <person name="Schneider S.L."/>
            <person name="Sharp S."/>
            <person name="Smith T.C."/>
            <person name="Stanton J.D."/>
            <person name="Ullery H.E."/>
            <person name="Wilson R.J."/>
            <person name="Serrano M.G."/>
            <person name="Buck G."/>
            <person name="Lee V."/>
            <person name="Wang Y."/>
            <person name="Carvalho R."/>
            <person name="Voegtly L."/>
            <person name="Shi R."/>
            <person name="Duckworth R."/>
            <person name="Johnson A."/>
            <person name="Loviza R."/>
            <person name="Walstead R."/>
            <person name="Shah Z."/>
            <person name="Kiflezghi M."/>
            <person name="Wade K."/>
            <person name="Ball S.L."/>
            <person name="Bradley K.W."/>
            <person name="Asai D.J."/>
            <person name="Bowman C.A."/>
            <person name="Russell D.A."/>
            <person name="Pope W.H."/>
            <person name="Jacobs-Sera D."/>
            <person name="Hendrix R.W."/>
            <person name="Hatfull G.F."/>
        </authorList>
    </citation>
    <scope>NUCLEOTIDE SEQUENCE [LARGE SCALE GENOMIC DNA]</scope>
    <source>
        <strain evidence="8 9">DSM 27648</strain>
    </source>
</reference>
<evidence type="ECO:0000256" key="2">
    <source>
        <dbReference type="ARBA" id="ARBA00022475"/>
    </source>
</evidence>
<evidence type="ECO:0000256" key="6">
    <source>
        <dbReference type="ARBA" id="ARBA00023315"/>
    </source>
</evidence>
<evidence type="ECO:0000256" key="7">
    <source>
        <dbReference type="SAM" id="MobiDB-lite"/>
    </source>
</evidence>
<sequence>MIPRPDEHDENDHQEGSDPRAHERLFWRRLAHWGASRGPEWWVRYSPPVFGWAAAALVPKARRAVRRNLREIRGPASLRDDARDVLATFATYASCLAEVLSNDADGGPRAPNAVIHGGAFVRETMAIQRGIVIVTAHTAGWETVGPLLGRDYGLPMMLVMANERDGKAQSLQDGARKRSGLEITHVGSDPLASLPLLRHLRAGGVVALQLDRAVAGMRTRSVELLGRAGEVPEGPLRLAQLSGAPILPVFCARTGYRQYVIQAFAPRKLERRADDADLDQAAQYLATCMTTFLRAYPTQWFKFA</sequence>
<proteinExistence type="predicted"/>
<organism evidence="8 9">
    <name type="scientific">Labilithrix luteola</name>
    <dbReference type="NCBI Taxonomy" id="1391654"/>
    <lineage>
        <taxon>Bacteria</taxon>
        <taxon>Pseudomonadati</taxon>
        <taxon>Myxococcota</taxon>
        <taxon>Polyangia</taxon>
        <taxon>Polyangiales</taxon>
        <taxon>Labilitrichaceae</taxon>
        <taxon>Labilithrix</taxon>
    </lineage>
</organism>
<dbReference type="PANTHER" id="PTHR30606">
    <property type="entry name" value="LIPID A BIOSYNTHESIS LAUROYL ACYLTRANSFERASE"/>
    <property type="match status" value="1"/>
</dbReference>
<keyword evidence="4 8" id="KW-0808">Transferase</keyword>
<evidence type="ECO:0000256" key="4">
    <source>
        <dbReference type="ARBA" id="ARBA00022679"/>
    </source>
</evidence>
<keyword evidence="3" id="KW-0997">Cell inner membrane</keyword>
<dbReference type="Proteomes" id="UP000064967">
    <property type="component" value="Chromosome"/>
</dbReference>
<gene>
    <name evidence="8" type="ORF">AKJ09_09086</name>
</gene>
<dbReference type="GO" id="GO:0016746">
    <property type="term" value="F:acyltransferase activity"/>
    <property type="evidence" value="ECO:0007669"/>
    <property type="project" value="UniProtKB-KW"/>
</dbReference>
<dbReference type="EMBL" id="CP012333">
    <property type="protein sequence ID" value="AKV02423.1"/>
    <property type="molecule type" value="Genomic_DNA"/>
</dbReference>
<keyword evidence="5" id="KW-0472">Membrane</keyword>
<keyword evidence="9" id="KW-1185">Reference proteome</keyword>
<evidence type="ECO:0000256" key="3">
    <source>
        <dbReference type="ARBA" id="ARBA00022519"/>
    </source>
</evidence>
<accession>A0A0K1Q9L4</accession>
<keyword evidence="2" id="KW-1003">Cell membrane</keyword>
<dbReference type="PANTHER" id="PTHR30606:SF9">
    <property type="entry name" value="LIPID A BIOSYNTHESIS LAUROYLTRANSFERASE"/>
    <property type="match status" value="1"/>
</dbReference>
<evidence type="ECO:0000313" key="9">
    <source>
        <dbReference type="Proteomes" id="UP000064967"/>
    </source>
</evidence>
<dbReference type="Pfam" id="PF03279">
    <property type="entry name" value="Lip_A_acyltrans"/>
    <property type="match status" value="1"/>
</dbReference>
<dbReference type="OrthoDB" id="9803456at2"/>
<dbReference type="AlphaFoldDB" id="A0A0K1Q9L4"/>
<evidence type="ECO:0000313" key="8">
    <source>
        <dbReference type="EMBL" id="AKV02423.1"/>
    </source>
</evidence>
<dbReference type="GO" id="GO:0009247">
    <property type="term" value="P:glycolipid biosynthetic process"/>
    <property type="evidence" value="ECO:0007669"/>
    <property type="project" value="UniProtKB-ARBA"/>
</dbReference>
<dbReference type="RefSeq" id="WP_146653349.1">
    <property type="nucleotide sequence ID" value="NZ_CP012333.1"/>
</dbReference>
<keyword evidence="6 8" id="KW-0012">Acyltransferase</keyword>
<evidence type="ECO:0000256" key="5">
    <source>
        <dbReference type="ARBA" id="ARBA00023136"/>
    </source>
</evidence>
<dbReference type="InterPro" id="IPR004960">
    <property type="entry name" value="LipA_acyltrans"/>
</dbReference>
<dbReference type="GO" id="GO:0005886">
    <property type="term" value="C:plasma membrane"/>
    <property type="evidence" value="ECO:0007669"/>
    <property type="project" value="UniProtKB-SubCell"/>
</dbReference>
<evidence type="ECO:0000256" key="1">
    <source>
        <dbReference type="ARBA" id="ARBA00004533"/>
    </source>
</evidence>